<gene>
    <name evidence="1" type="ORF">NDU88_005105</name>
</gene>
<dbReference type="Proteomes" id="UP001066276">
    <property type="component" value="Chromosome 4_2"/>
</dbReference>
<protein>
    <submittedName>
        <fullName evidence="1">Uncharacterized protein</fullName>
    </submittedName>
</protein>
<sequence>MLAYRHPNYLPDANCFGYVGARLLGGVLQVWVTPASNKAPIQAPASIALTMYVLPGCAQVSLETPTALSSVVVNPVSTGDQAKWNMLNLLYEPSAAWGKADVHHTVQLLGMQSGVHTLQKQSIGAQLLQSSQVLRGRRGRGLPMSSAWEAVPESDFHAQDIICGFKTALADSLRHS</sequence>
<organism evidence="1 2">
    <name type="scientific">Pleurodeles waltl</name>
    <name type="common">Iberian ribbed newt</name>
    <dbReference type="NCBI Taxonomy" id="8319"/>
    <lineage>
        <taxon>Eukaryota</taxon>
        <taxon>Metazoa</taxon>
        <taxon>Chordata</taxon>
        <taxon>Craniata</taxon>
        <taxon>Vertebrata</taxon>
        <taxon>Euteleostomi</taxon>
        <taxon>Amphibia</taxon>
        <taxon>Batrachia</taxon>
        <taxon>Caudata</taxon>
        <taxon>Salamandroidea</taxon>
        <taxon>Salamandridae</taxon>
        <taxon>Pleurodelinae</taxon>
        <taxon>Pleurodeles</taxon>
    </lineage>
</organism>
<keyword evidence="2" id="KW-1185">Reference proteome</keyword>
<evidence type="ECO:0000313" key="1">
    <source>
        <dbReference type="EMBL" id="KAJ1164671.1"/>
    </source>
</evidence>
<evidence type="ECO:0000313" key="2">
    <source>
        <dbReference type="Proteomes" id="UP001066276"/>
    </source>
</evidence>
<accession>A0AAV7SKR9</accession>
<reference evidence="1" key="1">
    <citation type="journal article" date="2022" name="bioRxiv">
        <title>Sequencing and chromosome-scale assembly of the giantPleurodeles waltlgenome.</title>
        <authorList>
            <person name="Brown T."/>
            <person name="Elewa A."/>
            <person name="Iarovenko S."/>
            <person name="Subramanian E."/>
            <person name="Araus A.J."/>
            <person name="Petzold A."/>
            <person name="Susuki M."/>
            <person name="Suzuki K.-i.T."/>
            <person name="Hayashi T."/>
            <person name="Toyoda A."/>
            <person name="Oliveira C."/>
            <person name="Osipova E."/>
            <person name="Leigh N.D."/>
            <person name="Simon A."/>
            <person name="Yun M.H."/>
        </authorList>
    </citation>
    <scope>NUCLEOTIDE SEQUENCE</scope>
    <source>
        <strain evidence="1">20211129_DDA</strain>
        <tissue evidence="1">Liver</tissue>
    </source>
</reference>
<proteinExistence type="predicted"/>
<dbReference type="EMBL" id="JANPWB010000008">
    <property type="protein sequence ID" value="KAJ1164671.1"/>
    <property type="molecule type" value="Genomic_DNA"/>
</dbReference>
<name>A0AAV7SKR9_PLEWA</name>
<comment type="caution">
    <text evidence="1">The sequence shown here is derived from an EMBL/GenBank/DDBJ whole genome shotgun (WGS) entry which is preliminary data.</text>
</comment>
<dbReference type="AlphaFoldDB" id="A0AAV7SKR9"/>